<keyword evidence="2" id="KW-0472">Membrane</keyword>
<dbReference type="EMBL" id="CVRL01000017">
    <property type="protein sequence ID" value="CRL10845.1"/>
    <property type="molecule type" value="Genomic_DNA"/>
</dbReference>
<reference evidence="4" key="1">
    <citation type="submission" date="2015-05" db="EMBL/GenBank/DDBJ databases">
        <authorList>
            <person name="Rodrigo-Torres Lidia"/>
            <person name="Arahal R.David."/>
        </authorList>
    </citation>
    <scope>NUCLEOTIDE SEQUENCE [LARGE SCALE GENOMIC DNA]</scope>
    <source>
        <strain evidence="4">CECT 7321</strain>
    </source>
</reference>
<evidence type="ECO:0000256" key="2">
    <source>
        <dbReference type="SAM" id="Phobius"/>
    </source>
</evidence>
<name>A0A0H5DH95_9RHOB</name>
<feature type="compositionally biased region" description="Basic residues" evidence="1">
    <location>
        <begin position="24"/>
        <end position="34"/>
    </location>
</feature>
<feature type="compositionally biased region" description="Basic residues" evidence="1">
    <location>
        <begin position="203"/>
        <end position="213"/>
    </location>
</feature>
<feature type="compositionally biased region" description="Gly residues" evidence="1">
    <location>
        <begin position="52"/>
        <end position="61"/>
    </location>
</feature>
<proteinExistence type="predicted"/>
<dbReference type="AlphaFoldDB" id="A0A0H5DH95"/>
<keyword evidence="2" id="KW-0812">Transmembrane</keyword>
<feature type="region of interest" description="Disordered" evidence="1">
    <location>
        <begin position="192"/>
        <end position="213"/>
    </location>
</feature>
<feature type="region of interest" description="Disordered" evidence="1">
    <location>
        <begin position="1"/>
        <end position="78"/>
    </location>
</feature>
<sequence length="213" mass="22066">MARSKRARTDGRRQVAADRWARTGGHRQQKHKRATGPDSLEGRAVQALQGGYVSGGPGGSQGASHPDPRSNLMPGGNAKKRGVRWVTGGFSDCLTCGGFPQVAAKLLSLCKNLPSSAPWRKKQAAGTCSSRPGWPNAHSAAAISARAGSRWSRSTDAAKSFASAFVCVIGGASLPAVPLFWGALAFPQCGTQPPASGTTKPPRAGKGRTGHMP</sequence>
<dbReference type="Proteomes" id="UP000043764">
    <property type="component" value="Unassembled WGS sequence"/>
</dbReference>
<dbReference type="STRING" id="481446.NIT7645_01537"/>
<keyword evidence="4" id="KW-1185">Reference proteome</keyword>
<protein>
    <submittedName>
        <fullName evidence="3">Uncharacterized protein</fullName>
    </submittedName>
</protein>
<keyword evidence="2" id="KW-1133">Transmembrane helix</keyword>
<gene>
    <name evidence="3" type="ORF">NIT7321_01693</name>
</gene>
<evidence type="ECO:0000256" key="1">
    <source>
        <dbReference type="SAM" id="MobiDB-lite"/>
    </source>
</evidence>
<evidence type="ECO:0000313" key="3">
    <source>
        <dbReference type="EMBL" id="CRL10845.1"/>
    </source>
</evidence>
<accession>A0A0H5DH95</accession>
<evidence type="ECO:0000313" key="4">
    <source>
        <dbReference type="Proteomes" id="UP000043764"/>
    </source>
</evidence>
<organism evidence="3 4">
    <name type="scientific">Phaeobacter italicus</name>
    <dbReference type="NCBI Taxonomy" id="481446"/>
    <lineage>
        <taxon>Bacteria</taxon>
        <taxon>Pseudomonadati</taxon>
        <taxon>Pseudomonadota</taxon>
        <taxon>Alphaproteobacteria</taxon>
        <taxon>Rhodobacterales</taxon>
        <taxon>Roseobacteraceae</taxon>
        <taxon>Phaeobacter</taxon>
    </lineage>
</organism>
<feature type="compositionally biased region" description="Basic and acidic residues" evidence="1">
    <location>
        <begin position="7"/>
        <end position="21"/>
    </location>
</feature>
<feature type="transmembrane region" description="Helical" evidence="2">
    <location>
        <begin position="160"/>
        <end position="184"/>
    </location>
</feature>